<dbReference type="InterPro" id="IPR013655">
    <property type="entry name" value="PAS_fold_3"/>
</dbReference>
<feature type="modified residue" description="4-aspartylphosphate" evidence="7">
    <location>
        <position position="447"/>
    </location>
</feature>
<dbReference type="SMART" id="SM00387">
    <property type="entry name" value="HATPase_c"/>
    <property type="match status" value="1"/>
</dbReference>
<dbReference type="InterPro" id="IPR005467">
    <property type="entry name" value="His_kinase_dom"/>
</dbReference>
<dbReference type="FunFam" id="3.30.565.10:FF:000006">
    <property type="entry name" value="Sensor histidine kinase WalK"/>
    <property type="match status" value="1"/>
</dbReference>
<dbReference type="NCBIfam" id="TIGR00229">
    <property type="entry name" value="sensory_box"/>
    <property type="match status" value="1"/>
</dbReference>
<dbReference type="RefSeq" id="WP_179745764.1">
    <property type="nucleotide sequence ID" value="NZ_JACCAS010000002.1"/>
</dbReference>
<dbReference type="Gene3D" id="3.30.450.20">
    <property type="entry name" value="PAS domain"/>
    <property type="match status" value="1"/>
</dbReference>
<dbReference type="InterPro" id="IPR000700">
    <property type="entry name" value="PAS-assoc_C"/>
</dbReference>
<dbReference type="CDD" id="cd16922">
    <property type="entry name" value="HATPase_EvgS-ArcB-TorS-like"/>
    <property type="match status" value="1"/>
</dbReference>
<dbReference type="Gene3D" id="2.10.70.100">
    <property type="match status" value="1"/>
</dbReference>
<dbReference type="InterPro" id="IPR004358">
    <property type="entry name" value="Sig_transdc_His_kin-like_C"/>
</dbReference>
<dbReference type="Gene3D" id="1.10.287.130">
    <property type="match status" value="1"/>
</dbReference>
<dbReference type="InterPro" id="IPR001789">
    <property type="entry name" value="Sig_transdc_resp-reg_receiver"/>
</dbReference>
<keyword evidence="6" id="KW-0418">Kinase</keyword>
<dbReference type="PROSITE" id="PS50113">
    <property type="entry name" value="PAC"/>
    <property type="match status" value="1"/>
</dbReference>
<evidence type="ECO:0000256" key="5">
    <source>
        <dbReference type="ARBA" id="ARBA00022679"/>
    </source>
</evidence>
<comment type="caution">
    <text evidence="12">The sequence shown here is derived from an EMBL/GenBank/DDBJ whole genome shotgun (WGS) entry which is preliminary data.</text>
</comment>
<dbReference type="SMART" id="SM00086">
    <property type="entry name" value="PAC"/>
    <property type="match status" value="1"/>
</dbReference>
<dbReference type="GO" id="GO:0009927">
    <property type="term" value="F:histidine phosphotransfer kinase activity"/>
    <property type="evidence" value="ECO:0007669"/>
    <property type="project" value="TreeGrafter"/>
</dbReference>
<dbReference type="PROSITE" id="PS50112">
    <property type="entry name" value="PAS"/>
    <property type="match status" value="1"/>
</dbReference>
<evidence type="ECO:0000256" key="3">
    <source>
        <dbReference type="ARBA" id="ARBA00012438"/>
    </source>
</evidence>
<evidence type="ECO:0000259" key="8">
    <source>
        <dbReference type="PROSITE" id="PS50109"/>
    </source>
</evidence>
<keyword evidence="13" id="KW-1185">Reference proteome</keyword>
<dbReference type="Proteomes" id="UP000540929">
    <property type="component" value="Unassembled WGS sequence"/>
</dbReference>
<dbReference type="SUPFAM" id="SSF55874">
    <property type="entry name" value="ATPase domain of HSP90 chaperone/DNA topoisomerase II/histidine kinase"/>
    <property type="match status" value="1"/>
</dbReference>
<comment type="catalytic activity">
    <reaction evidence="1">
        <text>ATP + protein L-histidine = ADP + protein N-phospho-L-histidine.</text>
        <dbReference type="EC" id="2.7.13.3"/>
    </reaction>
</comment>
<dbReference type="Pfam" id="PF02518">
    <property type="entry name" value="HATPase_c"/>
    <property type="match status" value="1"/>
</dbReference>
<evidence type="ECO:0000256" key="4">
    <source>
        <dbReference type="ARBA" id="ARBA00022553"/>
    </source>
</evidence>
<dbReference type="SUPFAM" id="SSF47384">
    <property type="entry name" value="Homodimeric domain of signal transducing histidine kinase"/>
    <property type="match status" value="1"/>
</dbReference>
<dbReference type="InterPro" id="IPR003661">
    <property type="entry name" value="HisK_dim/P_dom"/>
</dbReference>
<dbReference type="InterPro" id="IPR036890">
    <property type="entry name" value="HATPase_C_sf"/>
</dbReference>
<reference evidence="12 13" key="1">
    <citation type="submission" date="2020-07" db="EMBL/GenBank/DDBJ databases">
        <title>Exploring microbial biodiversity for novel pathways involved in the catabolism of aromatic compounds derived from lignin.</title>
        <authorList>
            <person name="Elkins J."/>
        </authorList>
    </citation>
    <scope>NUCLEOTIDE SEQUENCE [LARGE SCALE GENOMIC DNA]</scope>
    <source>
        <strain evidence="12 13">H2C3C</strain>
    </source>
</reference>
<dbReference type="SUPFAM" id="SSF52172">
    <property type="entry name" value="CheY-like"/>
    <property type="match status" value="1"/>
</dbReference>
<dbReference type="Gene3D" id="3.40.50.2300">
    <property type="match status" value="1"/>
</dbReference>
<dbReference type="InterPro" id="IPR000014">
    <property type="entry name" value="PAS"/>
</dbReference>
<evidence type="ECO:0000259" key="10">
    <source>
        <dbReference type="PROSITE" id="PS50112"/>
    </source>
</evidence>
<comment type="subcellular location">
    <subcellularLocation>
        <location evidence="2">Cell inner membrane</location>
        <topology evidence="2">Multi-pass membrane protein</topology>
    </subcellularLocation>
</comment>
<feature type="domain" description="PAC" evidence="11">
    <location>
        <begin position="81"/>
        <end position="133"/>
    </location>
</feature>
<dbReference type="AlphaFoldDB" id="A0A7Y9WS68"/>
<proteinExistence type="predicted"/>
<dbReference type="GO" id="GO:0005886">
    <property type="term" value="C:plasma membrane"/>
    <property type="evidence" value="ECO:0007669"/>
    <property type="project" value="UniProtKB-SubCell"/>
</dbReference>
<dbReference type="PROSITE" id="PS50109">
    <property type="entry name" value="HIS_KIN"/>
    <property type="match status" value="1"/>
</dbReference>
<evidence type="ECO:0000313" key="13">
    <source>
        <dbReference type="Proteomes" id="UP000540929"/>
    </source>
</evidence>
<dbReference type="Pfam" id="PF00072">
    <property type="entry name" value="Response_reg"/>
    <property type="match status" value="1"/>
</dbReference>
<protein>
    <recommendedName>
        <fullName evidence="3">histidine kinase</fullName>
        <ecNumber evidence="3">2.7.13.3</ecNumber>
    </recommendedName>
</protein>
<dbReference type="Pfam" id="PF08447">
    <property type="entry name" value="PAS_3"/>
    <property type="match status" value="1"/>
</dbReference>
<evidence type="ECO:0000256" key="2">
    <source>
        <dbReference type="ARBA" id="ARBA00004429"/>
    </source>
</evidence>
<dbReference type="Pfam" id="PF00512">
    <property type="entry name" value="HisKA"/>
    <property type="match status" value="1"/>
</dbReference>
<evidence type="ECO:0000256" key="7">
    <source>
        <dbReference type="PROSITE-ProRule" id="PRU00169"/>
    </source>
</evidence>
<dbReference type="Gene3D" id="3.30.565.10">
    <property type="entry name" value="Histidine kinase-like ATPase, C-terminal domain"/>
    <property type="match status" value="1"/>
</dbReference>
<dbReference type="PANTHER" id="PTHR43047:SF72">
    <property type="entry name" value="OSMOSENSING HISTIDINE PROTEIN KINASE SLN1"/>
    <property type="match status" value="1"/>
</dbReference>
<dbReference type="PRINTS" id="PR00344">
    <property type="entry name" value="BCTRLSENSOR"/>
</dbReference>
<accession>A0A7Y9WS68</accession>
<evidence type="ECO:0000313" key="12">
    <source>
        <dbReference type="EMBL" id="NYH26021.1"/>
    </source>
</evidence>
<dbReference type="InterPro" id="IPR035965">
    <property type="entry name" value="PAS-like_dom_sf"/>
</dbReference>
<dbReference type="InterPro" id="IPR001610">
    <property type="entry name" value="PAC"/>
</dbReference>
<dbReference type="PROSITE" id="PS50110">
    <property type="entry name" value="RESPONSE_REGULATORY"/>
    <property type="match status" value="1"/>
</dbReference>
<gene>
    <name evidence="12" type="ORF">GGD40_005592</name>
</gene>
<feature type="domain" description="PAS" evidence="10">
    <location>
        <begin position="7"/>
        <end position="78"/>
    </location>
</feature>
<evidence type="ECO:0000256" key="6">
    <source>
        <dbReference type="ARBA" id="ARBA00022777"/>
    </source>
</evidence>
<dbReference type="SUPFAM" id="SSF55785">
    <property type="entry name" value="PYP-like sensor domain (PAS domain)"/>
    <property type="match status" value="1"/>
</dbReference>
<feature type="domain" description="Histidine kinase" evidence="8">
    <location>
        <begin position="158"/>
        <end position="375"/>
    </location>
</feature>
<sequence>MELATELNERLALAIEAAEIGTFYVPVPMERIYWNAKCAEHFWVHPDAEVDFELFYSRLHPDDRERTRAAVEAAVFDGTGYDIEYRALSPAGEIRWIRAKGRPRYDDAGQPVRFDGITIDISAQKRLERERNRLLEHEQLLRRDAELANALKDTFIATVSHELRTPLTAMQMRTELLERRIGEPAFVNHCIAVIRRNIASQTRLVDDLLDTGRIAAGKLEIDREDVLPADTLEAELQAIEPLAAHRNINIVRRLGPTAFVSGDRQRLRQVFGNILSNALRYTAPSGTVTASVWEENNEVKVCVADTGEGIPTPFLDRIFTAFEQVDGSTTRRHGGLGLGLAIARKLVVMHGGTIIAESDGLGLGSRFTVTLPTIVSAMPPDDASVGTDSVSVSSGNLSVLLVDDDVDSLEALSLILRHENLTVYAAASAQDAREILARHTVDAIFSDISMPDEDGYQFVASLRNNGIKTPAFALTAFAREEDRLRAHAAGFDGHIAKPVESNKLVTLLASAVFR</sequence>
<dbReference type="InterPro" id="IPR036097">
    <property type="entry name" value="HisK_dim/P_sf"/>
</dbReference>
<dbReference type="InterPro" id="IPR011006">
    <property type="entry name" value="CheY-like_superfamily"/>
</dbReference>
<organism evidence="12 13">
    <name type="scientific">Paraburkholderia bryophila</name>
    <dbReference type="NCBI Taxonomy" id="420952"/>
    <lineage>
        <taxon>Bacteria</taxon>
        <taxon>Pseudomonadati</taxon>
        <taxon>Pseudomonadota</taxon>
        <taxon>Betaproteobacteria</taxon>
        <taxon>Burkholderiales</taxon>
        <taxon>Burkholderiaceae</taxon>
        <taxon>Paraburkholderia</taxon>
    </lineage>
</organism>
<keyword evidence="4 7" id="KW-0597">Phosphoprotein</keyword>
<dbReference type="PANTHER" id="PTHR43047">
    <property type="entry name" value="TWO-COMPONENT HISTIDINE PROTEIN KINASE"/>
    <property type="match status" value="1"/>
</dbReference>
<dbReference type="EC" id="2.7.13.3" evidence="3"/>
<dbReference type="InterPro" id="IPR003594">
    <property type="entry name" value="HATPase_dom"/>
</dbReference>
<evidence type="ECO:0000259" key="9">
    <source>
        <dbReference type="PROSITE" id="PS50110"/>
    </source>
</evidence>
<feature type="domain" description="Response regulatory" evidence="9">
    <location>
        <begin position="398"/>
        <end position="512"/>
    </location>
</feature>
<dbReference type="SMART" id="SM00388">
    <property type="entry name" value="HisKA"/>
    <property type="match status" value="1"/>
</dbReference>
<dbReference type="SMART" id="SM00448">
    <property type="entry name" value="REC"/>
    <property type="match status" value="1"/>
</dbReference>
<name>A0A7Y9WS68_9BURK</name>
<dbReference type="CDD" id="cd00130">
    <property type="entry name" value="PAS"/>
    <property type="match status" value="1"/>
</dbReference>
<dbReference type="GO" id="GO:0000155">
    <property type="term" value="F:phosphorelay sensor kinase activity"/>
    <property type="evidence" value="ECO:0007669"/>
    <property type="project" value="InterPro"/>
</dbReference>
<dbReference type="CDD" id="cd00082">
    <property type="entry name" value="HisKA"/>
    <property type="match status" value="1"/>
</dbReference>
<dbReference type="EMBL" id="JACCAS010000002">
    <property type="protein sequence ID" value="NYH26021.1"/>
    <property type="molecule type" value="Genomic_DNA"/>
</dbReference>
<evidence type="ECO:0000259" key="11">
    <source>
        <dbReference type="PROSITE" id="PS50113"/>
    </source>
</evidence>
<evidence type="ECO:0000256" key="1">
    <source>
        <dbReference type="ARBA" id="ARBA00000085"/>
    </source>
</evidence>
<keyword evidence="5" id="KW-0808">Transferase</keyword>